<dbReference type="CDD" id="cd03363">
    <property type="entry name" value="TOPRIM_TopoIA_TopoI"/>
    <property type="match status" value="1"/>
</dbReference>
<dbReference type="PROSITE" id="PS00396">
    <property type="entry name" value="TOPO_IA_1"/>
    <property type="match status" value="1"/>
</dbReference>
<dbReference type="InterPro" id="IPR034149">
    <property type="entry name" value="TOPRIM_TopoI"/>
</dbReference>
<dbReference type="InterPro" id="IPR013826">
    <property type="entry name" value="Topo_IA_cen_sub3"/>
</dbReference>
<dbReference type="InterPro" id="IPR013825">
    <property type="entry name" value="Topo_IA_cen_sub2"/>
</dbReference>
<dbReference type="InterPro" id="IPR003602">
    <property type="entry name" value="Topo_IA_DNA-bd_dom"/>
</dbReference>
<comment type="subunit">
    <text evidence="10">Monomer.</text>
</comment>
<evidence type="ECO:0000313" key="13">
    <source>
        <dbReference type="EMBL" id="URA09833.1"/>
    </source>
</evidence>
<keyword evidence="4" id="KW-0863">Zinc-finger</keyword>
<protein>
    <recommendedName>
        <fullName evidence="10">DNA topoisomerase 1</fullName>
        <ecNumber evidence="10">5.6.2.1</ecNumber>
    </recommendedName>
    <alternativeName>
        <fullName evidence="10">DNA topoisomerase I</fullName>
    </alternativeName>
</protein>
<evidence type="ECO:0000256" key="3">
    <source>
        <dbReference type="ARBA" id="ARBA00022723"/>
    </source>
</evidence>
<dbReference type="InterPro" id="IPR013824">
    <property type="entry name" value="Topo_IA_cen_sub1"/>
</dbReference>
<dbReference type="SMART" id="SM00437">
    <property type="entry name" value="TOP1Ac"/>
    <property type="match status" value="1"/>
</dbReference>
<feature type="site" description="Interaction with DNA" evidence="10">
    <location>
        <position position="177"/>
    </location>
</feature>
<comment type="catalytic activity">
    <reaction evidence="1 10">
        <text>ATP-independent breakage of single-stranded DNA, followed by passage and rejoining.</text>
        <dbReference type="EC" id="5.6.2.1"/>
    </reaction>
</comment>
<evidence type="ECO:0000256" key="10">
    <source>
        <dbReference type="HAMAP-Rule" id="MF_00952"/>
    </source>
</evidence>
<gene>
    <name evidence="10 13" type="primary">topA</name>
    <name evidence="13" type="ORF">KDW03_10165</name>
</gene>
<dbReference type="AlphaFoldDB" id="A0AAX3BC78"/>
<keyword evidence="8 10" id="KW-0238">DNA-binding</keyword>
<dbReference type="NCBIfam" id="TIGR01051">
    <property type="entry name" value="topA_bact"/>
    <property type="match status" value="1"/>
</dbReference>
<feature type="site" description="Interaction with DNA" evidence="10">
    <location>
        <position position="510"/>
    </location>
</feature>
<keyword evidence="3" id="KW-0479">Metal-binding</keyword>
<proteinExistence type="inferred from homology"/>
<organism evidence="13 14">
    <name type="scientific">Thermospira aquatica</name>
    <dbReference type="NCBI Taxonomy" id="2828656"/>
    <lineage>
        <taxon>Bacteria</taxon>
        <taxon>Pseudomonadati</taxon>
        <taxon>Spirochaetota</taxon>
        <taxon>Spirochaetia</taxon>
        <taxon>Brevinematales</taxon>
        <taxon>Thermospiraceae</taxon>
        <taxon>Thermospira</taxon>
    </lineage>
</organism>
<reference evidence="13" key="1">
    <citation type="submission" date="2021-04" db="EMBL/GenBank/DDBJ databases">
        <authorList>
            <person name="Postec A."/>
        </authorList>
    </citation>
    <scope>NUCLEOTIDE SEQUENCE</scope>
    <source>
        <strain evidence="13">F1F22</strain>
    </source>
</reference>
<sequence length="715" mass="81732">MARGRKSSAEKKVEPKQLKKLVVVESPSKASTIKKYLGKEYEVLSSVGHVIDLPKSRMGVNLENFEPEYIVMRDKSQVLKKLREAAKEAEVVYLASDPDREGEAIAWHIRNDLTKNILKKYGRSIPIQRVKFNEITKNEIEEKIKSPEEINEKLVQAQQGRRVIDRIFGYQLSPLLWKKIKSGLSAGRVQSVALRLICEREDEIQKFIPQEYWEIEVSLKKEKTKFSAMLTRIDGKKAEIHTETDAMALVERLKKATYVVREVKKKIASRQSQPPFITSTLQQAANTFYGYSTAKTMQIAQQLYEGIDIGSTRTGLITYMRTDSTRISPVGIAQARAYIEKNLGKDYLPEHPRVFSNKQNAQDAHEAIRPTNVEYTPESIAKYLTPEQLKIYTLIWKRFVASQMTASQYEQVSVEIDASGLTLQASSSKQIFDGYQRIYDMSKAEREENTKSLPHLQEGDKVEFVSVNPEQKFTTPPPRYTEASLVKEMEEKGIGRPSTYAPTIRTLFERHYIKKEGKSLVPTLLGQKVNEMLVNHFNKLVDISFTAHMETELDEVETGEKPWKEVVRDFYLPFSQILESAYANIESIKGTMDEPTPYVCEICGKPMVKKLGRYGYFLACSGWPECKNAKSLPLGKCPRCETGLVVEKKSRGKRVFYACNRYPECDFATFLKPAIRDGQYVSCPRCGALLFQKTENKKMLFVCLKEGCGYEEDVR</sequence>
<evidence type="ECO:0000259" key="11">
    <source>
        <dbReference type="PROSITE" id="PS50880"/>
    </source>
</evidence>
<dbReference type="SMART" id="SM00493">
    <property type="entry name" value="TOPRIM"/>
    <property type="match status" value="1"/>
</dbReference>
<dbReference type="EMBL" id="CP073355">
    <property type="protein sequence ID" value="URA09833.1"/>
    <property type="molecule type" value="Genomic_DNA"/>
</dbReference>
<keyword evidence="14" id="KW-1185">Reference proteome</keyword>
<dbReference type="EC" id="5.6.2.1" evidence="10"/>
<feature type="site" description="Interaction with DNA" evidence="10">
    <location>
        <position position="170"/>
    </location>
</feature>
<keyword evidence="6" id="KW-0460">Magnesium</keyword>
<dbReference type="SUPFAM" id="SSF57783">
    <property type="entry name" value="Zinc beta-ribbon"/>
    <property type="match status" value="1"/>
</dbReference>
<dbReference type="PANTHER" id="PTHR42785:SF1">
    <property type="entry name" value="DNA TOPOISOMERASE"/>
    <property type="match status" value="1"/>
</dbReference>
<keyword evidence="9 10" id="KW-0413">Isomerase</keyword>
<dbReference type="InterPro" id="IPR023406">
    <property type="entry name" value="Topo_IA_AS"/>
</dbReference>
<dbReference type="Pfam" id="PF01396">
    <property type="entry name" value="Zn_ribbon_Top1"/>
    <property type="match status" value="3"/>
</dbReference>
<comment type="function">
    <text evidence="10">Releases the supercoiling and torsional tension of DNA, which is introduced during the DNA replication and transcription, by transiently cleaving and rejoining one strand of the DNA duplex. Introduces a single-strand break via transesterification at a target site in duplex DNA. The scissile phosphodiester is attacked by the catalytic tyrosine of the enzyme, resulting in the formation of a DNA-(5'-phosphotyrosyl)-enzyme intermediate and the expulsion of a 3'-OH DNA strand. The free DNA strand then undergoes passage around the unbroken strand, thus removing DNA supercoils. Finally, in the religation step, the DNA 3'-OH attacks the covalent intermediate to expel the active-site tyrosine and restore the DNA phosphodiester backbone.</text>
</comment>
<feature type="domain" description="Toprim" evidence="11">
    <location>
        <begin position="19"/>
        <end position="126"/>
    </location>
</feature>
<evidence type="ECO:0000256" key="6">
    <source>
        <dbReference type="ARBA" id="ARBA00022842"/>
    </source>
</evidence>
<dbReference type="Gene3D" id="3.40.50.140">
    <property type="match status" value="1"/>
</dbReference>
<dbReference type="InterPro" id="IPR013498">
    <property type="entry name" value="Topo_IA_Znf"/>
</dbReference>
<feature type="domain" description="Topo IA-type catalytic" evidence="12">
    <location>
        <begin position="151"/>
        <end position="578"/>
    </location>
</feature>
<feature type="site" description="Interaction with DNA" evidence="10">
    <location>
        <position position="162"/>
    </location>
</feature>
<dbReference type="InterPro" id="IPR005733">
    <property type="entry name" value="TopoI_bac-type"/>
</dbReference>
<dbReference type="Proteomes" id="UP001056539">
    <property type="component" value="Chromosome"/>
</dbReference>
<feature type="site" description="Interaction with DNA" evidence="10">
    <location>
        <position position="321"/>
    </location>
</feature>
<evidence type="ECO:0000256" key="9">
    <source>
        <dbReference type="ARBA" id="ARBA00023235"/>
    </source>
</evidence>
<dbReference type="SMART" id="SM00436">
    <property type="entry name" value="TOP1Bc"/>
    <property type="match status" value="1"/>
</dbReference>
<evidence type="ECO:0000256" key="2">
    <source>
        <dbReference type="ARBA" id="ARBA00009446"/>
    </source>
</evidence>
<name>A0AAX3BC78_9SPIR</name>
<evidence type="ECO:0000256" key="5">
    <source>
        <dbReference type="ARBA" id="ARBA00022833"/>
    </source>
</evidence>
<dbReference type="Gene3D" id="1.10.460.10">
    <property type="entry name" value="Topoisomerase I, domain 2"/>
    <property type="match status" value="1"/>
</dbReference>
<feature type="site" description="Interaction with DNA" evidence="10">
    <location>
        <position position="161"/>
    </location>
</feature>
<comment type="similarity">
    <text evidence="2 10">Belongs to the type IA topoisomerase family.</text>
</comment>
<dbReference type="HAMAP" id="MF_00952">
    <property type="entry name" value="Topoisom_1_prok"/>
    <property type="match status" value="1"/>
</dbReference>
<evidence type="ECO:0000313" key="14">
    <source>
        <dbReference type="Proteomes" id="UP001056539"/>
    </source>
</evidence>
<dbReference type="InterPro" id="IPR006171">
    <property type="entry name" value="TOPRIM_dom"/>
</dbReference>
<dbReference type="PANTHER" id="PTHR42785">
    <property type="entry name" value="DNA TOPOISOMERASE, TYPE IA, CORE"/>
    <property type="match status" value="1"/>
</dbReference>
<dbReference type="RefSeq" id="WP_271434967.1">
    <property type="nucleotide sequence ID" value="NZ_CP073355.1"/>
</dbReference>
<dbReference type="InterPro" id="IPR003601">
    <property type="entry name" value="Topo_IA_2"/>
</dbReference>
<keyword evidence="5" id="KW-0862">Zinc</keyword>
<dbReference type="Gene3D" id="3.30.65.10">
    <property type="entry name" value="Bacterial Topoisomerase I, domain 1"/>
    <property type="match status" value="2"/>
</dbReference>
<feature type="region of interest" description="Interaction with DNA" evidence="10">
    <location>
        <begin position="185"/>
        <end position="190"/>
    </location>
</feature>
<dbReference type="PRINTS" id="PR00417">
    <property type="entry name" value="PRTPISMRASEI"/>
</dbReference>
<dbReference type="GO" id="GO:0006265">
    <property type="term" value="P:DNA topological change"/>
    <property type="evidence" value="ECO:0007669"/>
    <property type="project" value="UniProtKB-UniRule"/>
</dbReference>
<dbReference type="InterPro" id="IPR023405">
    <property type="entry name" value="Topo_IA_core_domain"/>
</dbReference>
<keyword evidence="7 10" id="KW-0799">Topoisomerase</keyword>
<dbReference type="PROSITE" id="PS52039">
    <property type="entry name" value="TOPO_IA_2"/>
    <property type="match status" value="1"/>
</dbReference>
<dbReference type="InterPro" id="IPR028612">
    <property type="entry name" value="Topoisom_1_IA"/>
</dbReference>
<evidence type="ECO:0000256" key="1">
    <source>
        <dbReference type="ARBA" id="ARBA00000213"/>
    </source>
</evidence>
<feature type="site" description="Interaction with DNA" evidence="10">
    <location>
        <position position="49"/>
    </location>
</feature>
<dbReference type="SUPFAM" id="SSF56712">
    <property type="entry name" value="Prokaryotic type I DNA topoisomerase"/>
    <property type="match status" value="1"/>
</dbReference>
<dbReference type="InterPro" id="IPR000380">
    <property type="entry name" value="Topo_IA"/>
</dbReference>
<accession>A0AAX3BC78</accession>
<dbReference type="GO" id="GO:0003917">
    <property type="term" value="F:DNA topoisomerase type I (single strand cut, ATP-independent) activity"/>
    <property type="evidence" value="ECO:0007669"/>
    <property type="project" value="UniProtKB-UniRule"/>
</dbReference>
<evidence type="ECO:0000256" key="7">
    <source>
        <dbReference type="ARBA" id="ARBA00023029"/>
    </source>
</evidence>
<evidence type="ECO:0000256" key="8">
    <source>
        <dbReference type="ARBA" id="ARBA00023125"/>
    </source>
</evidence>
<dbReference type="KEGG" id="taqu:KDW03_10165"/>
<dbReference type="GO" id="GO:0008270">
    <property type="term" value="F:zinc ion binding"/>
    <property type="evidence" value="ECO:0007669"/>
    <property type="project" value="UniProtKB-KW"/>
</dbReference>
<dbReference type="PROSITE" id="PS50880">
    <property type="entry name" value="TOPRIM"/>
    <property type="match status" value="1"/>
</dbReference>
<feature type="site" description="Interaction with DNA" evidence="10">
    <location>
        <position position="165"/>
    </location>
</feature>
<dbReference type="GO" id="GO:0005694">
    <property type="term" value="C:chromosome"/>
    <property type="evidence" value="ECO:0007669"/>
    <property type="project" value="InterPro"/>
</dbReference>
<dbReference type="Pfam" id="PF01131">
    <property type="entry name" value="Topoisom_bac"/>
    <property type="match status" value="1"/>
</dbReference>
<dbReference type="Gene3D" id="2.70.20.10">
    <property type="entry name" value="Topoisomerase I, domain 3"/>
    <property type="match status" value="1"/>
</dbReference>
<dbReference type="GO" id="GO:0003677">
    <property type="term" value="F:DNA binding"/>
    <property type="evidence" value="ECO:0007669"/>
    <property type="project" value="UniProtKB-KW"/>
</dbReference>
<dbReference type="Pfam" id="PF01751">
    <property type="entry name" value="Toprim"/>
    <property type="match status" value="1"/>
</dbReference>
<dbReference type="CDD" id="cd00186">
    <property type="entry name" value="TOP1Ac"/>
    <property type="match status" value="1"/>
</dbReference>
<reference evidence="13" key="2">
    <citation type="submission" date="2022-06" db="EMBL/GenBank/DDBJ databases">
        <title>Thermospira aquatica gen. nov., sp. nov.</title>
        <authorList>
            <person name="Ben Ali Gam Z."/>
            <person name="Labat M."/>
        </authorList>
    </citation>
    <scope>NUCLEOTIDE SEQUENCE</scope>
    <source>
        <strain evidence="13">F1F22</strain>
    </source>
</reference>
<dbReference type="InterPro" id="IPR013497">
    <property type="entry name" value="Topo_IA_cen"/>
</dbReference>
<evidence type="ECO:0000256" key="4">
    <source>
        <dbReference type="ARBA" id="ARBA00022771"/>
    </source>
</evidence>
<feature type="active site" description="O-(5'-phospho-DNA)-tyrosine intermediate" evidence="10">
    <location>
        <position position="319"/>
    </location>
</feature>
<evidence type="ECO:0000259" key="12">
    <source>
        <dbReference type="PROSITE" id="PS52039"/>
    </source>
</evidence>
<dbReference type="Gene3D" id="1.10.290.10">
    <property type="entry name" value="Topoisomerase I, domain 4"/>
    <property type="match status" value="1"/>
</dbReference>